<proteinExistence type="predicted"/>
<comment type="caution">
    <text evidence="3">The sequence shown here is derived from an EMBL/GenBank/DDBJ whole genome shotgun (WGS) entry which is preliminary data.</text>
</comment>
<feature type="transmembrane region" description="Helical" evidence="2">
    <location>
        <begin position="20"/>
        <end position="42"/>
    </location>
</feature>
<protein>
    <submittedName>
        <fullName evidence="3">Uncharacterized protein</fullName>
    </submittedName>
</protein>
<feature type="region of interest" description="Disordered" evidence="1">
    <location>
        <begin position="253"/>
        <end position="332"/>
    </location>
</feature>
<sequence length="373" mass="37643">MRPDPIRRGAVPRADRSRPAPGSVLVRLAALAGFAFAGWLAVSALNGPAAQAGVQAQAEVQAGAQARPAAGADGRAIARAAGTRGRAAVRDWNSAGSRLRVPGVALISAERPAATRQARPPRMPRLYTLRHLVPGGVPGHVQGRMPGRVPGRVPKYERPVGKAMRLLAPNIAGLSRRPVSYLRDRGLDVLRDERDAVRAVGEVAGAAGLPRLRVTADRRAAALVGGLVGDAPEPRPAFGGAVPAATPAAAEPTAREAAVPPSVRASGAGTVVRTVRSTAPAASAKPAPDVRRGDDRCPGCRGGHGLPGAPAPALPGGQDGPSGGGSGSGHPIGLADLWTAPYPVAPVAVNPRTLHRTAPADQAAPGGPAVVPD</sequence>
<evidence type="ECO:0000313" key="3">
    <source>
        <dbReference type="EMBL" id="MFD0684275.1"/>
    </source>
</evidence>
<dbReference type="RefSeq" id="WP_378322269.1">
    <property type="nucleotide sequence ID" value="NZ_JBHTGP010000003.1"/>
</dbReference>
<gene>
    <name evidence="3" type="ORF">ACFQZM_07200</name>
</gene>
<feature type="compositionally biased region" description="Gly residues" evidence="1">
    <location>
        <begin position="317"/>
        <end position="330"/>
    </location>
</feature>
<dbReference type="Proteomes" id="UP001597063">
    <property type="component" value="Unassembled WGS sequence"/>
</dbReference>
<evidence type="ECO:0000256" key="1">
    <source>
        <dbReference type="SAM" id="MobiDB-lite"/>
    </source>
</evidence>
<feature type="compositionally biased region" description="Basic and acidic residues" evidence="1">
    <location>
        <begin position="288"/>
        <end position="298"/>
    </location>
</feature>
<reference evidence="4" key="1">
    <citation type="journal article" date="2019" name="Int. J. Syst. Evol. Microbiol.">
        <title>The Global Catalogue of Microorganisms (GCM) 10K type strain sequencing project: providing services to taxonomists for standard genome sequencing and annotation.</title>
        <authorList>
            <consortium name="The Broad Institute Genomics Platform"/>
            <consortium name="The Broad Institute Genome Sequencing Center for Infectious Disease"/>
            <person name="Wu L."/>
            <person name="Ma J."/>
        </authorList>
    </citation>
    <scope>NUCLEOTIDE SEQUENCE [LARGE SCALE GENOMIC DNA]</scope>
    <source>
        <strain evidence="4">JCM 9371</strain>
    </source>
</reference>
<keyword evidence="2" id="KW-0472">Membrane</keyword>
<keyword evidence="4" id="KW-1185">Reference proteome</keyword>
<accession>A0ABW2XF60</accession>
<name>A0ABW2XF60_9ACTN</name>
<dbReference type="EMBL" id="JBHTGP010000003">
    <property type="protein sequence ID" value="MFD0684275.1"/>
    <property type="molecule type" value="Genomic_DNA"/>
</dbReference>
<evidence type="ECO:0000313" key="4">
    <source>
        <dbReference type="Proteomes" id="UP001597063"/>
    </source>
</evidence>
<organism evidence="3 4">
    <name type="scientific">Actinomadura fibrosa</name>
    <dbReference type="NCBI Taxonomy" id="111802"/>
    <lineage>
        <taxon>Bacteria</taxon>
        <taxon>Bacillati</taxon>
        <taxon>Actinomycetota</taxon>
        <taxon>Actinomycetes</taxon>
        <taxon>Streptosporangiales</taxon>
        <taxon>Thermomonosporaceae</taxon>
        <taxon>Actinomadura</taxon>
    </lineage>
</organism>
<evidence type="ECO:0000256" key="2">
    <source>
        <dbReference type="SAM" id="Phobius"/>
    </source>
</evidence>
<keyword evidence="2" id="KW-0812">Transmembrane</keyword>
<keyword evidence="2" id="KW-1133">Transmembrane helix</keyword>